<accession>A0A5P1RE46</accession>
<dbReference type="KEGG" id="ncu:F0U83_14810"/>
<evidence type="ECO:0000256" key="4">
    <source>
        <dbReference type="ARBA" id="ARBA00023125"/>
    </source>
</evidence>
<dbReference type="GO" id="GO:0030170">
    <property type="term" value="F:pyridoxal phosphate binding"/>
    <property type="evidence" value="ECO:0007669"/>
    <property type="project" value="InterPro"/>
</dbReference>
<dbReference type="OrthoDB" id="9804020at2"/>
<comment type="similarity">
    <text evidence="1">In the C-terminal section; belongs to the class-I pyridoxal-phosphate-dependent aminotransferase family.</text>
</comment>
<dbReference type="Proteomes" id="UP000324760">
    <property type="component" value="Chromosome"/>
</dbReference>
<keyword evidence="3" id="KW-0805">Transcription regulation</keyword>
<evidence type="ECO:0000256" key="1">
    <source>
        <dbReference type="ARBA" id="ARBA00005384"/>
    </source>
</evidence>
<sequence length="474" mass="52824">MKVYEQIIIYIKDQIAAGALRHGDRAPSVRQLCDTLGTSKNSVIRAYQALESEGLINAYPRKGFIVSSTPHVDKPPSPRRVVLGATALDIIGPAQKAANVAFGSANPETAFKGRTAFYKQLSRLTRKELTSPATYTHYQSPPGNQLLRQQIARKTHSGLAELDPEEIIITNGAQEAISLALRSLTSTGDIVLVESPCFYGILQCIEALGLRVIELPSSANIGIQVEQLEQILQQWSVKVVLLNPQANNPLGFIMPEENQRKLLQLSYLHQFYIIEDDVFGSLIPTPQRKQTLKAMDTQGRVLLCSGLSKILDPDIRIGWIAAGVQFDQINYLKYVTTLATSGLLQQAAALWMASPDYDRHIRQIQNRYRQRKVVFAEVLRRVFPPEAEIIVPDAGFLCWISLPSGCSGDRIFDQAKSFQISITPGSLFGTEGQFRHCIRLNFSSFTQTDLQMNALLHLSKLLREEILRAQKNPD</sequence>
<name>A0A5P1RE46_9GAMM</name>
<keyword evidence="2" id="KW-0663">Pyridoxal phosphate</keyword>
<keyword evidence="4" id="KW-0238">DNA-binding</keyword>
<dbReference type="SUPFAM" id="SSF46785">
    <property type="entry name" value="Winged helix' DNA-binding domain"/>
    <property type="match status" value="1"/>
</dbReference>
<evidence type="ECO:0000256" key="5">
    <source>
        <dbReference type="ARBA" id="ARBA00023163"/>
    </source>
</evidence>
<evidence type="ECO:0000313" key="7">
    <source>
        <dbReference type="EMBL" id="QEQ97883.1"/>
    </source>
</evidence>
<dbReference type="Gene3D" id="3.90.1150.10">
    <property type="entry name" value="Aspartate Aminotransferase, domain 1"/>
    <property type="match status" value="1"/>
</dbReference>
<evidence type="ECO:0000313" key="8">
    <source>
        <dbReference type="Proteomes" id="UP000324760"/>
    </source>
</evidence>
<dbReference type="Gene3D" id="1.10.10.10">
    <property type="entry name" value="Winged helix-like DNA-binding domain superfamily/Winged helix DNA-binding domain"/>
    <property type="match status" value="1"/>
</dbReference>
<keyword evidence="8" id="KW-1185">Reference proteome</keyword>
<dbReference type="SUPFAM" id="SSF53383">
    <property type="entry name" value="PLP-dependent transferases"/>
    <property type="match status" value="1"/>
</dbReference>
<protein>
    <submittedName>
        <fullName evidence="7">PLP-dependent aminotransferase family protein</fullName>
    </submittedName>
</protein>
<dbReference type="GO" id="GO:0003700">
    <property type="term" value="F:DNA-binding transcription factor activity"/>
    <property type="evidence" value="ECO:0007669"/>
    <property type="project" value="InterPro"/>
</dbReference>
<dbReference type="CDD" id="cd07377">
    <property type="entry name" value="WHTH_GntR"/>
    <property type="match status" value="1"/>
</dbReference>
<dbReference type="PROSITE" id="PS50949">
    <property type="entry name" value="HTH_GNTR"/>
    <property type="match status" value="1"/>
</dbReference>
<dbReference type="InterPro" id="IPR000524">
    <property type="entry name" value="Tscrpt_reg_HTH_GntR"/>
</dbReference>
<dbReference type="AlphaFoldDB" id="A0A5P1RE46"/>
<keyword evidence="7" id="KW-0032">Aminotransferase</keyword>
<dbReference type="InterPro" id="IPR036390">
    <property type="entry name" value="WH_DNA-bd_sf"/>
</dbReference>
<dbReference type="InterPro" id="IPR015424">
    <property type="entry name" value="PyrdxlP-dep_Trfase"/>
</dbReference>
<dbReference type="InterPro" id="IPR051446">
    <property type="entry name" value="HTH_trans_reg/aminotransferase"/>
</dbReference>
<evidence type="ECO:0000256" key="2">
    <source>
        <dbReference type="ARBA" id="ARBA00022898"/>
    </source>
</evidence>
<dbReference type="CDD" id="cd00609">
    <property type="entry name" value="AAT_like"/>
    <property type="match status" value="1"/>
</dbReference>
<keyword evidence="7" id="KW-0808">Transferase</keyword>
<dbReference type="InterPro" id="IPR015421">
    <property type="entry name" value="PyrdxlP-dep_Trfase_major"/>
</dbReference>
<dbReference type="Pfam" id="PF00155">
    <property type="entry name" value="Aminotran_1_2"/>
    <property type="match status" value="1"/>
</dbReference>
<evidence type="ECO:0000256" key="3">
    <source>
        <dbReference type="ARBA" id="ARBA00023015"/>
    </source>
</evidence>
<dbReference type="InterPro" id="IPR015422">
    <property type="entry name" value="PyrdxlP-dep_Trfase_small"/>
</dbReference>
<dbReference type="PANTHER" id="PTHR46577:SF2">
    <property type="entry name" value="TRANSCRIPTIONAL REGULATORY PROTEIN"/>
    <property type="match status" value="1"/>
</dbReference>
<gene>
    <name evidence="7" type="ORF">F0U83_14810</name>
</gene>
<dbReference type="GO" id="GO:0008483">
    <property type="term" value="F:transaminase activity"/>
    <property type="evidence" value="ECO:0007669"/>
    <property type="project" value="UniProtKB-KW"/>
</dbReference>
<feature type="domain" description="HTH gntR-type" evidence="6">
    <location>
        <begin position="1"/>
        <end position="69"/>
    </location>
</feature>
<dbReference type="SMART" id="SM00345">
    <property type="entry name" value="HTH_GNTR"/>
    <property type="match status" value="1"/>
</dbReference>
<dbReference type="Pfam" id="PF00392">
    <property type="entry name" value="GntR"/>
    <property type="match status" value="1"/>
</dbReference>
<dbReference type="Gene3D" id="3.40.640.10">
    <property type="entry name" value="Type I PLP-dependent aspartate aminotransferase-like (Major domain)"/>
    <property type="match status" value="1"/>
</dbReference>
<dbReference type="InterPro" id="IPR036388">
    <property type="entry name" value="WH-like_DNA-bd_sf"/>
</dbReference>
<organism evidence="7 8">
    <name type="scientific">Neptunomonas concharum</name>
    <dbReference type="NCBI Taxonomy" id="1031538"/>
    <lineage>
        <taxon>Bacteria</taxon>
        <taxon>Pseudomonadati</taxon>
        <taxon>Pseudomonadota</taxon>
        <taxon>Gammaproteobacteria</taxon>
        <taxon>Oceanospirillales</taxon>
        <taxon>Oceanospirillaceae</taxon>
        <taxon>Neptunomonas</taxon>
    </lineage>
</organism>
<dbReference type="GO" id="GO:0003677">
    <property type="term" value="F:DNA binding"/>
    <property type="evidence" value="ECO:0007669"/>
    <property type="project" value="UniProtKB-KW"/>
</dbReference>
<proteinExistence type="inferred from homology"/>
<dbReference type="PANTHER" id="PTHR46577">
    <property type="entry name" value="HTH-TYPE TRANSCRIPTIONAL REGULATORY PROTEIN GABR"/>
    <property type="match status" value="1"/>
</dbReference>
<evidence type="ECO:0000259" key="6">
    <source>
        <dbReference type="PROSITE" id="PS50949"/>
    </source>
</evidence>
<keyword evidence="5" id="KW-0804">Transcription</keyword>
<dbReference type="InterPro" id="IPR004839">
    <property type="entry name" value="Aminotransferase_I/II_large"/>
</dbReference>
<dbReference type="EMBL" id="CP043869">
    <property type="protein sequence ID" value="QEQ97883.1"/>
    <property type="molecule type" value="Genomic_DNA"/>
</dbReference>
<dbReference type="RefSeq" id="WP_138989005.1">
    <property type="nucleotide sequence ID" value="NZ_CP043869.1"/>
</dbReference>
<reference evidence="7 8" key="1">
    <citation type="journal article" date="2019" name="Biochem. Eng. J.">
        <title>Metabolic engineering of the marine bacteria Neptunomonas concharum for the production of acetoin and meso-2,3-butanediol from acetate.</title>
        <authorList>
            <person name="Li W."/>
            <person name="Pu N."/>
            <person name="Liu C.-X."/>
            <person name="Yuan Q.-P."/>
            <person name="Li Z.-J."/>
        </authorList>
    </citation>
    <scope>NUCLEOTIDE SEQUENCE [LARGE SCALE GENOMIC DNA]</scope>
    <source>
        <strain evidence="7 8">JCM17730</strain>
    </source>
</reference>